<proteinExistence type="predicted"/>
<organism evidence="1 2">
    <name type="scientific">Avena sativa</name>
    <name type="common">Oat</name>
    <dbReference type="NCBI Taxonomy" id="4498"/>
    <lineage>
        <taxon>Eukaryota</taxon>
        <taxon>Viridiplantae</taxon>
        <taxon>Streptophyta</taxon>
        <taxon>Embryophyta</taxon>
        <taxon>Tracheophyta</taxon>
        <taxon>Spermatophyta</taxon>
        <taxon>Magnoliopsida</taxon>
        <taxon>Liliopsida</taxon>
        <taxon>Poales</taxon>
        <taxon>Poaceae</taxon>
        <taxon>BOP clade</taxon>
        <taxon>Pooideae</taxon>
        <taxon>Poodae</taxon>
        <taxon>Poeae</taxon>
        <taxon>Poeae Chloroplast Group 1 (Aveneae type)</taxon>
        <taxon>Aveninae</taxon>
        <taxon>Avena</taxon>
    </lineage>
</organism>
<dbReference type="EnsemblPlants" id="AVESA.00010b.r2.UnG1401940.1">
    <property type="protein sequence ID" value="AVESA.00010b.r2.UnG1401940.1.CDS"/>
    <property type="gene ID" value="AVESA.00010b.r2.UnG1401940"/>
</dbReference>
<dbReference type="Proteomes" id="UP001732700">
    <property type="component" value="Unassembled WGS sequence"/>
</dbReference>
<name>A0ACD6AQ35_AVESA</name>
<keyword evidence="2" id="KW-1185">Reference proteome</keyword>
<reference evidence="1" key="1">
    <citation type="submission" date="2025-09" db="UniProtKB">
        <authorList>
            <consortium name="EnsemblPlants"/>
        </authorList>
    </citation>
    <scope>IDENTIFICATION</scope>
</reference>
<accession>A0ACD6AQ35</accession>
<sequence length="191" mass="21141">MASFQCEKKYAIDVQVDRSMKARDLFKKSKAIVVEKERLDNDAATKMQITVVEGILKNQTKGPLTIMDSKVFAGNFVKQFPKTISTSDDFFMTNMYPKGVKGAVVYSGKNDLDFECGWLLAFADTEATGRRIYAESGCKVNFDNIDWGNVEKNLDESGESTNPCDPLTMTSVFASITNFSGKSDVEATFVG</sequence>
<evidence type="ECO:0000313" key="1">
    <source>
        <dbReference type="EnsemblPlants" id="AVESA.00010b.r2.UnG1401940.1.CDS"/>
    </source>
</evidence>
<evidence type="ECO:0000313" key="2">
    <source>
        <dbReference type="Proteomes" id="UP001732700"/>
    </source>
</evidence>
<protein>
    <submittedName>
        <fullName evidence="1">Uncharacterized protein</fullName>
    </submittedName>
</protein>